<dbReference type="Proteomes" id="UP000502345">
    <property type="component" value="Chromosome"/>
</dbReference>
<organism evidence="1 2">
    <name type="scientific">Rhodococcus erythropolis</name>
    <name type="common">Arthrobacter picolinophilus</name>
    <dbReference type="NCBI Taxonomy" id="1833"/>
    <lineage>
        <taxon>Bacteria</taxon>
        <taxon>Bacillati</taxon>
        <taxon>Actinomycetota</taxon>
        <taxon>Actinomycetes</taxon>
        <taxon>Mycobacteriales</taxon>
        <taxon>Nocardiaceae</taxon>
        <taxon>Rhodococcus</taxon>
        <taxon>Rhodococcus erythropolis group</taxon>
    </lineage>
</organism>
<evidence type="ECO:0000313" key="2">
    <source>
        <dbReference type="Proteomes" id="UP000502345"/>
    </source>
</evidence>
<dbReference type="PANTHER" id="PTHR43179:SF11">
    <property type="entry name" value="GLYCOSYL TRANSFERASE"/>
    <property type="match status" value="1"/>
</dbReference>
<gene>
    <name evidence="1" type="ORF">G9444_4020</name>
</gene>
<reference evidence="1 2" key="1">
    <citation type="submission" date="2020-03" db="EMBL/GenBank/DDBJ databases">
        <title>Screen low temperature-resistant strains for efficient degradation of petroleum hydrocarbons under the low temperature.</title>
        <authorList>
            <person name="Wang Y."/>
            <person name="Chen J."/>
        </authorList>
    </citation>
    <scope>NUCLEOTIDE SEQUENCE [LARGE SCALE GENOMIC DNA]</scope>
    <source>
        <strain evidence="1 2">KB1</strain>
    </source>
</reference>
<dbReference type="Gene3D" id="3.90.550.10">
    <property type="entry name" value="Spore Coat Polysaccharide Biosynthesis Protein SpsA, Chain A"/>
    <property type="match status" value="1"/>
</dbReference>
<accession>A0A6G9CWJ1</accession>
<evidence type="ECO:0008006" key="3">
    <source>
        <dbReference type="Google" id="ProtNLM"/>
    </source>
</evidence>
<dbReference type="AlphaFoldDB" id="A0A6G9CWJ1"/>
<dbReference type="InterPro" id="IPR029044">
    <property type="entry name" value="Nucleotide-diphossugar_trans"/>
</dbReference>
<proteinExistence type="predicted"/>
<evidence type="ECO:0000313" key="1">
    <source>
        <dbReference type="EMBL" id="QIP41264.1"/>
    </source>
</evidence>
<dbReference type="RefSeq" id="WP_083471150.1">
    <property type="nucleotide sequence ID" value="NZ_CP050124.1"/>
</dbReference>
<dbReference type="SUPFAM" id="SSF53448">
    <property type="entry name" value="Nucleotide-diphospho-sugar transferases"/>
    <property type="match status" value="1"/>
</dbReference>
<protein>
    <recommendedName>
        <fullName evidence="3">Glycosyltransferase</fullName>
    </recommendedName>
</protein>
<dbReference type="PANTHER" id="PTHR43179">
    <property type="entry name" value="RHAMNOSYLTRANSFERASE WBBL"/>
    <property type="match status" value="1"/>
</dbReference>
<name>A0A6G9CWJ1_RHOER</name>
<sequence>MSRILAAVPVYGQVEYTHALVPDLIVQSDDADFVIIDNRGDYEPLGDERVIRPGRNLGWAGGSNLGFRTAFSEGYTHAMTLNNDTRISKDFFKGLLDPRLPDDLGIVVPVYDDEMAHEIVRTDYRGPAADYVPVPRYRKAPYVDGTALIITRAAWVAAGDVDTRSFGNFAWGADQDLCFRVRQEGFSVCISEMSFINHFGRKTALANQSLRSYKRKSSRQWVRGMKRLYGKNWFDDNMFDPTLHDLSTHALL</sequence>
<dbReference type="EMBL" id="CP050124">
    <property type="protein sequence ID" value="QIP41264.1"/>
    <property type="molecule type" value="Genomic_DNA"/>
</dbReference>